<reference evidence="7" key="1">
    <citation type="submission" date="2020-09" db="EMBL/GenBank/DDBJ databases">
        <title>A novel bacterium of genus Bacillus, isolated from South China Sea.</title>
        <authorList>
            <person name="Huang H."/>
            <person name="Mo K."/>
            <person name="Hu Y."/>
        </authorList>
    </citation>
    <scope>NUCLEOTIDE SEQUENCE</scope>
    <source>
        <strain evidence="7">IB182487</strain>
    </source>
</reference>
<keyword evidence="5" id="KW-0449">Lipoprotein</keyword>
<evidence type="ECO:0000256" key="1">
    <source>
        <dbReference type="ARBA" id="ARBA00022475"/>
    </source>
</evidence>
<dbReference type="EMBL" id="JACXAI010000018">
    <property type="protein sequence ID" value="MBD1381454.1"/>
    <property type="molecule type" value="Genomic_DNA"/>
</dbReference>
<feature type="signal peptide" evidence="6">
    <location>
        <begin position="1"/>
        <end position="20"/>
    </location>
</feature>
<dbReference type="InterPro" id="IPR050490">
    <property type="entry name" value="Bact_solute-bd_prot1"/>
</dbReference>
<dbReference type="Proteomes" id="UP000626844">
    <property type="component" value="Unassembled WGS sequence"/>
</dbReference>
<keyword evidence="4" id="KW-0564">Palmitate</keyword>
<comment type="caution">
    <text evidence="7">The sequence shown here is derived from an EMBL/GenBank/DDBJ whole genome shotgun (WGS) entry which is preliminary data.</text>
</comment>
<evidence type="ECO:0000256" key="2">
    <source>
        <dbReference type="ARBA" id="ARBA00022729"/>
    </source>
</evidence>
<dbReference type="Gene3D" id="3.40.190.10">
    <property type="entry name" value="Periplasmic binding protein-like II"/>
    <property type="match status" value="2"/>
</dbReference>
<organism evidence="7 8">
    <name type="scientific">Metabacillus arenae</name>
    <dbReference type="NCBI Taxonomy" id="2771434"/>
    <lineage>
        <taxon>Bacteria</taxon>
        <taxon>Bacillati</taxon>
        <taxon>Bacillota</taxon>
        <taxon>Bacilli</taxon>
        <taxon>Bacillales</taxon>
        <taxon>Bacillaceae</taxon>
        <taxon>Metabacillus</taxon>
    </lineage>
</organism>
<evidence type="ECO:0000313" key="7">
    <source>
        <dbReference type="EMBL" id="MBD1381454.1"/>
    </source>
</evidence>
<protein>
    <submittedName>
        <fullName evidence="7">Extracellular solute-binding protein</fullName>
    </submittedName>
</protein>
<proteinExistence type="predicted"/>
<evidence type="ECO:0000256" key="4">
    <source>
        <dbReference type="ARBA" id="ARBA00023139"/>
    </source>
</evidence>
<dbReference type="RefSeq" id="WP_191159048.1">
    <property type="nucleotide sequence ID" value="NZ_JACXAI010000018.1"/>
</dbReference>
<dbReference type="PROSITE" id="PS51257">
    <property type="entry name" value="PROKAR_LIPOPROTEIN"/>
    <property type="match status" value="1"/>
</dbReference>
<keyword evidence="3" id="KW-0472">Membrane</keyword>
<dbReference type="PANTHER" id="PTHR43649">
    <property type="entry name" value="ARABINOSE-BINDING PROTEIN-RELATED"/>
    <property type="match status" value="1"/>
</dbReference>
<name>A0A926S1Y9_9BACI</name>
<dbReference type="AlphaFoldDB" id="A0A926S1Y9"/>
<gene>
    <name evidence="7" type="ORF">IC621_14540</name>
</gene>
<keyword evidence="2 6" id="KW-0732">Signal</keyword>
<dbReference type="Pfam" id="PF01547">
    <property type="entry name" value="SBP_bac_1"/>
    <property type="match status" value="1"/>
</dbReference>
<dbReference type="SUPFAM" id="SSF53850">
    <property type="entry name" value="Periplasmic binding protein-like II"/>
    <property type="match status" value="1"/>
</dbReference>
<feature type="chain" id="PRO_5039350872" evidence="6">
    <location>
        <begin position="21"/>
        <end position="412"/>
    </location>
</feature>
<evidence type="ECO:0000256" key="6">
    <source>
        <dbReference type="SAM" id="SignalP"/>
    </source>
</evidence>
<keyword evidence="1" id="KW-1003">Cell membrane</keyword>
<keyword evidence="8" id="KW-1185">Reference proteome</keyword>
<sequence>MFKKTAASILTLLIVASIIAGCSSPGDDNEGKVTLTLFSNKSESIETYKGLIKEFEEENPNINIQLDAPPQAETVLKTRLVKNDIPDLMSISGNATYGELAKVDMLADFSETELPKKIQPSYLDMIARLVGPEKDGIYGLPYATNANTVIYNKKKFEELGLTVPKTWDEFIAILDKSKQAGEIPIFFTLKDAWTGMIAWNALGAIEAGEDFAEKKNNGETTFVESYDEAADKMLTLINYGHKDNFGIPYLDGNNAFANGEGVMYIQGNWAIPEVLKSNPEMELGVFPMPVSNNPEENKLVSGVDALLTMSKDSEHKEEAMKFIEFMMKKEAAQRYIEEQKAFSAIEGVLQEDPIFDGIKKYFEEDQITSFPDHYYPAGMGAENLVQAFLIQKDKKPFLKKMDREWDKIQDRY</sequence>
<dbReference type="InterPro" id="IPR006059">
    <property type="entry name" value="SBP"/>
</dbReference>
<evidence type="ECO:0000256" key="3">
    <source>
        <dbReference type="ARBA" id="ARBA00023136"/>
    </source>
</evidence>
<dbReference type="PANTHER" id="PTHR43649:SF33">
    <property type="entry name" value="POLYGALACTURONAN_RHAMNOGALACTURONAN-BINDING PROTEIN YTCQ"/>
    <property type="match status" value="1"/>
</dbReference>
<evidence type="ECO:0000313" key="8">
    <source>
        <dbReference type="Proteomes" id="UP000626844"/>
    </source>
</evidence>
<evidence type="ECO:0000256" key="5">
    <source>
        <dbReference type="ARBA" id="ARBA00023288"/>
    </source>
</evidence>
<accession>A0A926S1Y9</accession>